<comment type="caution">
    <text evidence="8">The sequence shown here is derived from an EMBL/GenBank/DDBJ whole genome shotgun (WGS) entry which is preliminary data.</text>
</comment>
<accession>A0AAD8K6S9</accession>
<dbReference type="InterPro" id="IPR044287">
    <property type="entry name" value="SGS3"/>
</dbReference>
<dbReference type="Proteomes" id="UP001229421">
    <property type="component" value="Unassembled WGS sequence"/>
</dbReference>
<evidence type="ECO:0000259" key="6">
    <source>
        <dbReference type="Pfam" id="PF03468"/>
    </source>
</evidence>
<dbReference type="Gene3D" id="3.30.70.2890">
    <property type="entry name" value="XS domain"/>
    <property type="match status" value="1"/>
</dbReference>
<feature type="region of interest" description="Disordered" evidence="5">
    <location>
        <begin position="143"/>
        <end position="217"/>
    </location>
</feature>
<proteinExistence type="inferred from homology"/>
<dbReference type="CDD" id="cd12266">
    <property type="entry name" value="RRM_like_XS"/>
    <property type="match status" value="1"/>
</dbReference>
<evidence type="ECO:0000313" key="9">
    <source>
        <dbReference type="Proteomes" id="UP001229421"/>
    </source>
</evidence>
<gene>
    <name evidence="8" type="ORF">QVD17_29871</name>
</gene>
<evidence type="ECO:0000256" key="2">
    <source>
        <dbReference type="ARBA" id="ARBA00023158"/>
    </source>
</evidence>
<dbReference type="Pfam" id="PF03470">
    <property type="entry name" value="zf-XS"/>
    <property type="match status" value="1"/>
</dbReference>
<dbReference type="InterPro" id="IPR005381">
    <property type="entry name" value="Znf-XS_domain"/>
</dbReference>
<dbReference type="AlphaFoldDB" id="A0AAD8K6S9"/>
<feature type="compositionally biased region" description="Acidic residues" evidence="5">
    <location>
        <begin position="181"/>
        <end position="209"/>
    </location>
</feature>
<comment type="similarity">
    <text evidence="3">Belongs to the SGS3 family.</text>
</comment>
<feature type="domain" description="XS" evidence="6">
    <location>
        <begin position="319"/>
        <end position="433"/>
    </location>
</feature>
<keyword evidence="1 4" id="KW-0175">Coiled coil</keyword>
<sequence length="622" mass="71796">MGPLYNDNDKTHNIKYKPPSFSPEQLYTIHHFHFLRHAGYEIVMSSSRGGGPSNKGKNVVGVSSFDVNQLTQAVEDVNLDSNQDAGWEVISKKNKNRPAIGAAKPNPWVQPDAQRMGAQVNAPVRAPSTAWAGQTGGRGGVINLNATSNAIPPPLQSGWNWNSRPAKPRNSGNDFPNPEPVVEEDFGDDDEEEIDDSDDEGLSDEYDSDEVPKSHEERKKNKWYAEFFATLDTLTLEQINEPTRQWHCPACQNGPGAIDWYKSLLSLVTHAKTKGSKRVKIHRDLAEILEEDLRRRGTTVSQAGESYGQWKGLNENVKDKEIVWPPMVVIMNTQLEQDESDKWIGMGNQELLDYFGSYEAVRARHSYGPRGHRGMSLLIFEASAVGYTEAERLSKHFEDEGTDRDTWERRPNLFYPGGKRKLYGYMATKKDMEIFNQHSHGKSKLKFEMVSYQEKVVNQLKQMNEDNQQLHWYKNKVVKEKMHSKALEESYGLVSKKLRETEEQSRIVRERTKQYHEQNKEEMDFQEEFFKDQLKVIQDARNANEGHFDKLQQEVSRTLDPHTRDLKLEEMKEFEEQREKLMKKYEGKIAEMKSRYWNEQLDIEKGFNAELTQLMNNYIPEP</sequence>
<feature type="domain" description="Zinc finger-XS" evidence="7">
    <location>
        <begin position="248"/>
        <end position="286"/>
    </location>
</feature>
<evidence type="ECO:0000256" key="4">
    <source>
        <dbReference type="SAM" id="Coils"/>
    </source>
</evidence>
<dbReference type="GO" id="GO:0031047">
    <property type="term" value="P:regulatory ncRNA-mediated gene silencing"/>
    <property type="evidence" value="ECO:0007669"/>
    <property type="project" value="UniProtKB-KW"/>
</dbReference>
<dbReference type="PANTHER" id="PTHR46602">
    <property type="entry name" value="PROTEIN SUPPRESSOR OF GENE SILENCING 3"/>
    <property type="match status" value="1"/>
</dbReference>
<evidence type="ECO:0000256" key="3">
    <source>
        <dbReference type="ARBA" id="ARBA00024022"/>
    </source>
</evidence>
<evidence type="ECO:0000313" key="8">
    <source>
        <dbReference type="EMBL" id="KAK1414130.1"/>
    </source>
</evidence>
<dbReference type="Pfam" id="PF03468">
    <property type="entry name" value="XS"/>
    <property type="match status" value="1"/>
</dbReference>
<name>A0AAD8K6S9_TARER</name>
<evidence type="ECO:0000256" key="5">
    <source>
        <dbReference type="SAM" id="MobiDB-lite"/>
    </source>
</evidence>
<feature type="coiled-coil region" evidence="4">
    <location>
        <begin position="564"/>
        <end position="591"/>
    </location>
</feature>
<protein>
    <submittedName>
        <fullName evidence="8">Uncharacterized protein</fullName>
    </submittedName>
</protein>
<keyword evidence="2" id="KW-0943">RNA-mediated gene silencing</keyword>
<dbReference type="InterPro" id="IPR038588">
    <property type="entry name" value="XS_domain_sf"/>
</dbReference>
<organism evidence="8 9">
    <name type="scientific">Tagetes erecta</name>
    <name type="common">African marigold</name>
    <dbReference type="NCBI Taxonomy" id="13708"/>
    <lineage>
        <taxon>Eukaryota</taxon>
        <taxon>Viridiplantae</taxon>
        <taxon>Streptophyta</taxon>
        <taxon>Embryophyta</taxon>
        <taxon>Tracheophyta</taxon>
        <taxon>Spermatophyta</taxon>
        <taxon>Magnoliopsida</taxon>
        <taxon>eudicotyledons</taxon>
        <taxon>Gunneridae</taxon>
        <taxon>Pentapetalae</taxon>
        <taxon>asterids</taxon>
        <taxon>campanulids</taxon>
        <taxon>Asterales</taxon>
        <taxon>Asteraceae</taxon>
        <taxon>Asteroideae</taxon>
        <taxon>Heliantheae alliance</taxon>
        <taxon>Tageteae</taxon>
        <taxon>Tagetes</taxon>
    </lineage>
</organism>
<evidence type="ECO:0000259" key="7">
    <source>
        <dbReference type="Pfam" id="PF03470"/>
    </source>
</evidence>
<dbReference type="GO" id="GO:0051607">
    <property type="term" value="P:defense response to virus"/>
    <property type="evidence" value="ECO:0007669"/>
    <property type="project" value="InterPro"/>
</dbReference>
<reference evidence="8" key="1">
    <citation type="journal article" date="2023" name="bioRxiv">
        <title>Improved chromosome-level genome assembly for marigold (Tagetes erecta).</title>
        <authorList>
            <person name="Jiang F."/>
            <person name="Yuan L."/>
            <person name="Wang S."/>
            <person name="Wang H."/>
            <person name="Xu D."/>
            <person name="Wang A."/>
            <person name="Fan W."/>
        </authorList>
    </citation>
    <scope>NUCLEOTIDE SEQUENCE</scope>
    <source>
        <strain evidence="8">WSJ</strain>
        <tissue evidence="8">Leaf</tissue>
    </source>
</reference>
<dbReference type="PANTHER" id="PTHR46602:SF1">
    <property type="entry name" value="PROTEIN SUPPRESSOR OF GENE SILENCING 3"/>
    <property type="match status" value="1"/>
</dbReference>
<keyword evidence="9" id="KW-1185">Reference proteome</keyword>
<evidence type="ECO:0000256" key="1">
    <source>
        <dbReference type="ARBA" id="ARBA00023054"/>
    </source>
</evidence>
<dbReference type="EMBL" id="JAUHHV010000008">
    <property type="protein sequence ID" value="KAK1414130.1"/>
    <property type="molecule type" value="Genomic_DNA"/>
</dbReference>
<dbReference type="InterPro" id="IPR005380">
    <property type="entry name" value="XS_domain"/>
</dbReference>